<dbReference type="EMBL" id="SMMU01000039">
    <property type="protein sequence ID" value="TCL21654.1"/>
    <property type="molecule type" value="Genomic_DNA"/>
</dbReference>
<dbReference type="SMART" id="SM00471">
    <property type="entry name" value="HDc"/>
    <property type="match status" value="1"/>
</dbReference>
<dbReference type="InterPro" id="IPR009875">
    <property type="entry name" value="PilZ_domain"/>
</dbReference>
<dbReference type="InterPro" id="IPR037522">
    <property type="entry name" value="HD_GYP_dom"/>
</dbReference>
<organism evidence="2 3">
    <name type="scientific">Azotobacter chroococcum</name>
    <dbReference type="NCBI Taxonomy" id="353"/>
    <lineage>
        <taxon>Bacteria</taxon>
        <taxon>Pseudomonadati</taxon>
        <taxon>Pseudomonadota</taxon>
        <taxon>Gammaproteobacteria</taxon>
        <taxon>Pseudomonadales</taxon>
        <taxon>Pseudomonadaceae</taxon>
        <taxon>Azotobacter</taxon>
    </lineage>
</organism>
<evidence type="ECO:0000313" key="2">
    <source>
        <dbReference type="EMBL" id="TCL21654.1"/>
    </source>
</evidence>
<protein>
    <submittedName>
        <fullName evidence="2">HD domain-containing protein</fullName>
    </submittedName>
</protein>
<dbReference type="CDD" id="cd00077">
    <property type="entry name" value="HDc"/>
    <property type="match status" value="1"/>
</dbReference>
<sequence length="585" mass="64003">MVAGARAQEQGADREDAGQIMKMVQTDDAYARIDNPDECRALLEQLCERGGAQLEGLAPDSPSVPVLLMEVVAGRRLILDLTTVPAVASHLEAGQAWRLAGWVAGTQLRSAPLGMWRRLTVAGRVQLACAWPEWLETRHRRSAFRARLNTHMVVDVEVQMGAGDRPFLGRLRDLSLGGCQVELPASAAPDLQVGQDLQRLGLRFPNGQQLELRGQIRHRRLNADWQTLRFGCAFAAPGAAEERRLWFYVREIERESARSGMEGDPSRMPSSLFVPASEAAPGAQRPHGLDYATPMARRLARLAVYLNGLLVQLQQGSEIDPAQLSWHCDFLLGLLHEEREAVLFAVNCLVDDPPLIQHCIAVATRLSDLARSRGLPPDLVKSICACALVHDLGKGLLPPSLVRSDAFDDGQRAAFAQHVPLLRERLVHCRWLAEAVIRGVVEEVNERLDGSGYPRGLGAGQLGELARIAAVVDVIDAMGRARPDRAEQTISSVYRQLIGREGQLDKHWCQYYARHFGLVPIGSLVRFSAGGLGWVERLDRKGAILQVRLTDQPSLRGATLSTPISGGELAALGPIEGIVLPEASD</sequence>
<dbReference type="SUPFAM" id="SSF141371">
    <property type="entry name" value="PilZ domain-like"/>
    <property type="match status" value="1"/>
</dbReference>
<feature type="domain" description="HD-GYP" evidence="1">
    <location>
        <begin position="335"/>
        <end position="529"/>
    </location>
</feature>
<accession>A0A4R1P7U5</accession>
<dbReference type="PROSITE" id="PS51832">
    <property type="entry name" value="HD_GYP"/>
    <property type="match status" value="1"/>
</dbReference>
<dbReference type="SUPFAM" id="SSF109604">
    <property type="entry name" value="HD-domain/PDEase-like"/>
    <property type="match status" value="1"/>
</dbReference>
<reference evidence="2 3" key="1">
    <citation type="submission" date="2019-03" db="EMBL/GenBank/DDBJ databases">
        <title>Genomic Encyclopedia of Type Strains, Phase IV (KMG-IV): sequencing the most valuable type-strain genomes for metagenomic binning, comparative biology and taxonomic classification.</title>
        <authorList>
            <person name="Goeker M."/>
        </authorList>
    </citation>
    <scope>NUCLEOTIDE SEQUENCE [LARGE SCALE GENOMIC DNA]</scope>
    <source>
        <strain evidence="2 3">DSM 2286</strain>
    </source>
</reference>
<dbReference type="AlphaFoldDB" id="A0A4R1P7U5"/>
<dbReference type="Pfam" id="PF13487">
    <property type="entry name" value="HD_5"/>
    <property type="match status" value="1"/>
</dbReference>
<dbReference type="GO" id="GO:0035438">
    <property type="term" value="F:cyclic-di-GMP binding"/>
    <property type="evidence" value="ECO:0007669"/>
    <property type="project" value="InterPro"/>
</dbReference>
<evidence type="ECO:0000313" key="3">
    <source>
        <dbReference type="Proteomes" id="UP000295169"/>
    </source>
</evidence>
<comment type="caution">
    <text evidence="2">The sequence shown here is derived from an EMBL/GenBank/DDBJ whole genome shotgun (WGS) entry which is preliminary data.</text>
</comment>
<name>A0A4R1P7U5_9GAMM</name>
<dbReference type="Gene3D" id="2.40.10.220">
    <property type="entry name" value="predicted glycosyltransferase like domains"/>
    <property type="match status" value="1"/>
</dbReference>
<proteinExistence type="predicted"/>
<evidence type="ECO:0000259" key="1">
    <source>
        <dbReference type="PROSITE" id="PS51832"/>
    </source>
</evidence>
<dbReference type="Proteomes" id="UP000295169">
    <property type="component" value="Unassembled WGS sequence"/>
</dbReference>
<dbReference type="GO" id="GO:0008081">
    <property type="term" value="F:phosphoric diester hydrolase activity"/>
    <property type="evidence" value="ECO:0007669"/>
    <property type="project" value="UniProtKB-ARBA"/>
</dbReference>
<gene>
    <name evidence="2" type="ORF">EV691_13910</name>
</gene>
<dbReference type="InterPro" id="IPR052020">
    <property type="entry name" value="Cyclic_di-GMP/3'3'-cGAMP_PDE"/>
</dbReference>
<dbReference type="PANTHER" id="PTHR45228">
    <property type="entry name" value="CYCLIC DI-GMP PHOSPHODIESTERASE TM_0186-RELATED"/>
    <property type="match status" value="1"/>
</dbReference>
<dbReference type="InterPro" id="IPR003607">
    <property type="entry name" value="HD/PDEase_dom"/>
</dbReference>
<dbReference type="Pfam" id="PF07238">
    <property type="entry name" value="PilZ"/>
    <property type="match status" value="1"/>
</dbReference>
<dbReference type="Gene3D" id="1.10.3210.10">
    <property type="entry name" value="Hypothetical protein af1432"/>
    <property type="match status" value="1"/>
</dbReference>